<reference evidence="12 13" key="1">
    <citation type="submission" date="2020-08" db="EMBL/GenBank/DDBJ databases">
        <title>Genomic Encyclopedia of Archaeal and Bacterial Type Strains, Phase II (KMG-II): from individual species to whole genera.</title>
        <authorList>
            <person name="Goeker M."/>
        </authorList>
    </citation>
    <scope>NUCLEOTIDE SEQUENCE [LARGE SCALE GENOMIC DNA]</scope>
    <source>
        <strain evidence="12 13">DSM 23288</strain>
    </source>
</reference>
<evidence type="ECO:0000256" key="5">
    <source>
        <dbReference type="ARBA" id="ARBA00013189"/>
    </source>
</evidence>
<gene>
    <name evidence="12" type="ORF">BDZ31_001132</name>
</gene>
<dbReference type="RefSeq" id="WP_183339820.1">
    <property type="nucleotide sequence ID" value="NZ_JACHNU010000001.1"/>
</dbReference>
<dbReference type="PANTHER" id="PTHR43725:SF53">
    <property type="entry name" value="UDP-ARABINOSE 4-EPIMERASE 1"/>
    <property type="match status" value="1"/>
</dbReference>
<keyword evidence="9 10" id="KW-0119">Carbohydrate metabolism</keyword>
<dbReference type="GO" id="GO:0003978">
    <property type="term" value="F:UDP-glucose 4-epimerase activity"/>
    <property type="evidence" value="ECO:0007669"/>
    <property type="project" value="UniProtKB-UniRule"/>
</dbReference>
<dbReference type="SUPFAM" id="SSF51735">
    <property type="entry name" value="NAD(P)-binding Rossmann-fold domains"/>
    <property type="match status" value="1"/>
</dbReference>
<evidence type="ECO:0000256" key="4">
    <source>
        <dbReference type="ARBA" id="ARBA00007637"/>
    </source>
</evidence>
<comment type="caution">
    <text evidence="12">The sequence shown here is derived from an EMBL/GenBank/DDBJ whole genome shotgun (WGS) entry which is preliminary data.</text>
</comment>
<evidence type="ECO:0000256" key="3">
    <source>
        <dbReference type="ARBA" id="ARBA00004947"/>
    </source>
</evidence>
<protein>
    <recommendedName>
        <fullName evidence="6 10">UDP-glucose 4-epimerase</fullName>
        <ecNumber evidence="5 10">5.1.3.2</ecNumber>
    </recommendedName>
</protein>
<evidence type="ECO:0000256" key="10">
    <source>
        <dbReference type="RuleBase" id="RU366046"/>
    </source>
</evidence>
<dbReference type="EMBL" id="JACHNU010000001">
    <property type="protein sequence ID" value="MBB4661559.1"/>
    <property type="molecule type" value="Genomic_DNA"/>
</dbReference>
<evidence type="ECO:0000256" key="2">
    <source>
        <dbReference type="ARBA" id="ARBA00001911"/>
    </source>
</evidence>
<proteinExistence type="inferred from homology"/>
<comment type="subunit">
    <text evidence="10">Homodimer.</text>
</comment>
<evidence type="ECO:0000256" key="7">
    <source>
        <dbReference type="ARBA" id="ARBA00023027"/>
    </source>
</evidence>
<dbReference type="EC" id="5.1.3.2" evidence="5 10"/>
<evidence type="ECO:0000256" key="8">
    <source>
        <dbReference type="ARBA" id="ARBA00023235"/>
    </source>
</evidence>
<dbReference type="Pfam" id="PF01370">
    <property type="entry name" value="Epimerase"/>
    <property type="match status" value="1"/>
</dbReference>
<dbReference type="NCBIfam" id="TIGR01179">
    <property type="entry name" value="galE"/>
    <property type="match status" value="1"/>
</dbReference>
<comment type="catalytic activity">
    <reaction evidence="1 10">
        <text>UDP-alpha-D-glucose = UDP-alpha-D-galactose</text>
        <dbReference type="Rhea" id="RHEA:22168"/>
        <dbReference type="ChEBI" id="CHEBI:58885"/>
        <dbReference type="ChEBI" id="CHEBI:66914"/>
        <dbReference type="EC" id="5.1.3.2"/>
    </reaction>
</comment>
<comment type="cofactor">
    <cofactor evidence="2 10">
        <name>NAD(+)</name>
        <dbReference type="ChEBI" id="CHEBI:57540"/>
    </cofactor>
</comment>
<comment type="pathway">
    <text evidence="3 10">Carbohydrate metabolism; galactose metabolism.</text>
</comment>
<dbReference type="InterPro" id="IPR005886">
    <property type="entry name" value="UDP_G4E"/>
</dbReference>
<dbReference type="PANTHER" id="PTHR43725">
    <property type="entry name" value="UDP-GLUCOSE 4-EPIMERASE"/>
    <property type="match status" value="1"/>
</dbReference>
<evidence type="ECO:0000313" key="12">
    <source>
        <dbReference type="EMBL" id="MBB4661559.1"/>
    </source>
</evidence>
<keyword evidence="7 10" id="KW-0520">NAD</keyword>
<dbReference type="UniPathway" id="UPA00214"/>
<evidence type="ECO:0000256" key="9">
    <source>
        <dbReference type="ARBA" id="ARBA00023277"/>
    </source>
</evidence>
<evidence type="ECO:0000313" key="13">
    <source>
        <dbReference type="Proteomes" id="UP000585272"/>
    </source>
</evidence>
<evidence type="ECO:0000256" key="1">
    <source>
        <dbReference type="ARBA" id="ARBA00000083"/>
    </source>
</evidence>
<dbReference type="GO" id="GO:0033499">
    <property type="term" value="P:galactose catabolic process via UDP-galactose, Leloir pathway"/>
    <property type="evidence" value="ECO:0007669"/>
    <property type="project" value="TreeGrafter"/>
</dbReference>
<keyword evidence="13" id="KW-1185">Reference proteome</keyword>
<dbReference type="InterPro" id="IPR036291">
    <property type="entry name" value="NAD(P)-bd_dom_sf"/>
</dbReference>
<dbReference type="Proteomes" id="UP000585272">
    <property type="component" value="Unassembled WGS sequence"/>
</dbReference>
<dbReference type="InterPro" id="IPR001509">
    <property type="entry name" value="Epimerase_deHydtase"/>
</dbReference>
<dbReference type="Gene3D" id="3.90.25.10">
    <property type="entry name" value="UDP-galactose 4-epimerase, domain 1"/>
    <property type="match status" value="1"/>
</dbReference>
<dbReference type="Gene3D" id="3.40.50.720">
    <property type="entry name" value="NAD(P)-binding Rossmann-like Domain"/>
    <property type="match status" value="1"/>
</dbReference>
<feature type="domain" description="NAD-dependent epimerase/dehydratase" evidence="11">
    <location>
        <begin position="4"/>
        <end position="248"/>
    </location>
</feature>
<organism evidence="12 13">
    <name type="scientific">Conexibacter arvalis</name>
    <dbReference type="NCBI Taxonomy" id="912552"/>
    <lineage>
        <taxon>Bacteria</taxon>
        <taxon>Bacillati</taxon>
        <taxon>Actinomycetota</taxon>
        <taxon>Thermoleophilia</taxon>
        <taxon>Solirubrobacterales</taxon>
        <taxon>Conexibacteraceae</taxon>
        <taxon>Conexibacter</taxon>
    </lineage>
</organism>
<evidence type="ECO:0000256" key="6">
    <source>
        <dbReference type="ARBA" id="ARBA00018569"/>
    </source>
</evidence>
<dbReference type="AlphaFoldDB" id="A0A840I9G8"/>
<keyword evidence="8 10" id="KW-0413">Isomerase</keyword>
<dbReference type="CDD" id="cd05247">
    <property type="entry name" value="UDP_G4E_1_SDR_e"/>
    <property type="match status" value="1"/>
</dbReference>
<sequence length="330" mass="34801">MKLLVTGGAGYIGSIVAQQLLDAGHEVVVLDSLERGHREAVPAGARLLEIDLCDGEAVRDGVAEGFDGALHFAAYALVAESVARPELYYRNNVLGTLNLLDGLRAAGVQRLVFSSTCAVYGEPEVVPMDELTPTRPVNAYGASKLAVDGMIADECRAHGLGAVSLRYFNVAGASGCLGEDHEPETHLIPNVLRAAQGLQPAVKIFGTDYPTPDGTAVRDYIHVEDLAHAHVLALDAARPSEHRIFNLGSGDGYSVREVIEAVRAVTGLDVPAEEAGRRPGDPPRLVAANGKIRAELGWAPRKSLSDMVADAWAFAQQHPHGYAGAGAAAH</sequence>
<comment type="similarity">
    <text evidence="4 10">Belongs to the NAD(P)-dependent epimerase/dehydratase family.</text>
</comment>
<accession>A0A840I9G8</accession>
<name>A0A840I9G8_9ACTN</name>
<evidence type="ECO:0000259" key="11">
    <source>
        <dbReference type="Pfam" id="PF01370"/>
    </source>
</evidence>